<dbReference type="Gene3D" id="2.60.40.3350">
    <property type="match status" value="1"/>
</dbReference>
<evidence type="ECO:0000259" key="2">
    <source>
        <dbReference type="Pfam" id="PF10651"/>
    </source>
</evidence>
<proteinExistence type="predicted"/>
<organism evidence="3 4">
    <name type="scientific">Lactobacillus colini</name>
    <dbReference type="NCBI Taxonomy" id="1819254"/>
    <lineage>
        <taxon>Bacteria</taxon>
        <taxon>Bacillati</taxon>
        <taxon>Bacillota</taxon>
        <taxon>Bacilli</taxon>
        <taxon>Lactobacillales</taxon>
        <taxon>Lactobacillaceae</taxon>
        <taxon>Lactobacillus</taxon>
    </lineage>
</organism>
<keyword evidence="4" id="KW-1185">Reference proteome</keyword>
<dbReference type="InterPro" id="IPR018913">
    <property type="entry name" value="BppU_N"/>
</dbReference>
<dbReference type="EMBL" id="JAGGLU010000001">
    <property type="protein sequence ID" value="MBP2057020.1"/>
    <property type="molecule type" value="Genomic_DNA"/>
</dbReference>
<dbReference type="SUPFAM" id="SSF58113">
    <property type="entry name" value="Apolipoprotein A-I"/>
    <property type="match status" value="1"/>
</dbReference>
<gene>
    <name evidence="3" type="ORF">J2Z60_000182</name>
</gene>
<feature type="coiled-coil region" evidence="1">
    <location>
        <begin position="349"/>
        <end position="383"/>
    </location>
</feature>
<evidence type="ECO:0000313" key="4">
    <source>
        <dbReference type="Proteomes" id="UP001519292"/>
    </source>
</evidence>
<accession>A0ABS4MBI6</accession>
<comment type="caution">
    <text evidence="3">The sequence shown here is derived from an EMBL/GenBank/DDBJ whole genome shotgun (WGS) entry which is preliminary data.</text>
</comment>
<reference evidence="3 4" key="1">
    <citation type="submission" date="2021-03" db="EMBL/GenBank/DDBJ databases">
        <title>Genomic Encyclopedia of Type Strains, Phase IV (KMG-IV): sequencing the most valuable type-strain genomes for metagenomic binning, comparative biology and taxonomic classification.</title>
        <authorList>
            <person name="Goeker M."/>
        </authorList>
    </citation>
    <scope>NUCLEOTIDE SEQUENCE [LARGE SCALE GENOMIC DNA]</scope>
    <source>
        <strain evidence="3 4">DSM 101872</strain>
    </source>
</reference>
<dbReference type="RefSeq" id="WP_209685449.1">
    <property type="nucleotide sequence ID" value="NZ_JAGGLU010000001.1"/>
</dbReference>
<feature type="domain" description="BppU N-terminal" evidence="2">
    <location>
        <begin position="83"/>
        <end position="147"/>
    </location>
</feature>
<keyword evidence="1" id="KW-0175">Coiled coil</keyword>
<dbReference type="Proteomes" id="UP001519292">
    <property type="component" value="Unassembled WGS sequence"/>
</dbReference>
<evidence type="ECO:0000313" key="3">
    <source>
        <dbReference type="EMBL" id="MBP2057020.1"/>
    </source>
</evidence>
<dbReference type="Pfam" id="PF10651">
    <property type="entry name" value="BppU_N"/>
    <property type="match status" value="1"/>
</dbReference>
<evidence type="ECO:0000256" key="1">
    <source>
        <dbReference type="SAM" id="Coils"/>
    </source>
</evidence>
<sequence>MVENPNNPVLILDVQKMQTWVAPPKLMYQGDKGYIQPFRLTKAWVDYTVSADNLCFSATKPDGQIIQVTHEPDRFEKKDDIWYFKLPNELTQAVGTVNCFFYVQDERNNINASTTKFSYAVEAKFSDAERSLPYISTLEEIEKKFQDYLEHARVDVNNMDSLTEDYKRMLNTRLENLSKQVSDWINGKKAEIDTNIGQRQTKLDKLYSDYQTQYNNLATKWNDEITKAATEFQASQEQRASEFSKAQTDRLTSWEIVLKAWGSDYHKARDNWLAQANTDKAAKLAEIDADWAKKLKDLQFSIDAFKDGIVTDFQNIRDGIQRILGTDLPEANKKLDQLKQSLSSVDFTKLATKDEVANLNKNVTSANNQIQDLQTQLQSFNDKIKLEGFSSDAEAKQWSINNHGITYYPD</sequence>
<protein>
    <submittedName>
        <fullName evidence="3">Chromosome segregation ATPase</fullName>
    </submittedName>
</protein>
<name>A0ABS4MBI6_9LACO</name>